<evidence type="ECO:0000313" key="12">
    <source>
        <dbReference type="Proteomes" id="UP000316726"/>
    </source>
</evidence>
<evidence type="ECO:0000256" key="2">
    <source>
        <dbReference type="ARBA" id="ARBA00009324"/>
    </source>
</evidence>
<feature type="transmembrane region" description="Helical" evidence="8">
    <location>
        <begin position="106"/>
        <end position="129"/>
    </location>
</feature>
<evidence type="ECO:0000256" key="3">
    <source>
        <dbReference type="ARBA" id="ARBA00022692"/>
    </source>
</evidence>
<comment type="similarity">
    <text evidence="2">Belongs to the sterol desaturase family.</text>
</comment>
<evidence type="ECO:0000256" key="7">
    <source>
        <dbReference type="ARBA" id="ARBA00023136"/>
    </source>
</evidence>
<proteinExistence type="inferred from homology"/>
<dbReference type="EMBL" id="CP031036">
    <property type="protein sequence ID" value="QDZ19855.1"/>
    <property type="molecule type" value="Genomic_DNA"/>
</dbReference>
<dbReference type="GO" id="GO:0006643">
    <property type="term" value="P:membrane lipid metabolic process"/>
    <property type="evidence" value="ECO:0007669"/>
    <property type="project" value="TreeGrafter"/>
</dbReference>
<feature type="domain" description="Fatty acid hydroxylase" evidence="9">
    <location>
        <begin position="160"/>
        <end position="289"/>
    </location>
</feature>
<comment type="subcellular location">
    <subcellularLocation>
        <location evidence="1">Endomembrane system</location>
        <topology evidence="1">Multi-pass membrane protein</topology>
    </subcellularLocation>
</comment>
<dbReference type="GO" id="GO:0005506">
    <property type="term" value="F:iron ion binding"/>
    <property type="evidence" value="ECO:0007669"/>
    <property type="project" value="InterPro"/>
</dbReference>
<dbReference type="PANTHER" id="PTHR21624">
    <property type="entry name" value="STEROL DESATURASE-RELATED PROTEIN"/>
    <property type="match status" value="1"/>
</dbReference>
<evidence type="ECO:0000256" key="5">
    <source>
        <dbReference type="ARBA" id="ARBA00023002"/>
    </source>
</evidence>
<keyword evidence="5" id="KW-0560">Oxidoreductase</keyword>
<evidence type="ECO:0000256" key="6">
    <source>
        <dbReference type="ARBA" id="ARBA00023098"/>
    </source>
</evidence>
<keyword evidence="6" id="KW-0443">Lipid metabolism</keyword>
<evidence type="ECO:0000256" key="4">
    <source>
        <dbReference type="ARBA" id="ARBA00022989"/>
    </source>
</evidence>
<keyword evidence="7 8" id="KW-0472">Membrane</keyword>
<keyword evidence="3 8" id="KW-0812">Transmembrane</keyword>
<dbReference type="GO" id="GO:0005783">
    <property type="term" value="C:endoplasmic reticulum"/>
    <property type="evidence" value="ECO:0007669"/>
    <property type="project" value="TreeGrafter"/>
</dbReference>
<dbReference type="InterPro" id="IPR051689">
    <property type="entry name" value="Sterol_desaturase/TMEM195"/>
</dbReference>
<accession>A0A5B8MJJ6</accession>
<dbReference type="Proteomes" id="UP000316726">
    <property type="component" value="Chromosome 3"/>
</dbReference>
<feature type="transmembrane region" description="Helical" evidence="8">
    <location>
        <begin position="49"/>
        <end position="68"/>
    </location>
</feature>
<feature type="transmembrane region" description="Helical" evidence="8">
    <location>
        <begin position="394"/>
        <end position="416"/>
    </location>
</feature>
<dbReference type="InterPro" id="IPR006694">
    <property type="entry name" value="Fatty_acid_hydroxylase"/>
</dbReference>
<reference evidence="11 12" key="1">
    <citation type="submission" date="2018-07" db="EMBL/GenBank/DDBJ databases">
        <title>The complete nuclear genome of the prasinophyte Chloropicon primus (CCMP1205).</title>
        <authorList>
            <person name="Pombert J.-F."/>
            <person name="Otis C."/>
            <person name="Turmel M."/>
            <person name="Lemieux C."/>
        </authorList>
    </citation>
    <scope>NUCLEOTIDE SEQUENCE [LARGE SCALE GENOMIC DNA]</scope>
    <source>
        <strain evidence="11 12">CCMP1205</strain>
    </source>
</reference>
<dbReference type="PANTHER" id="PTHR21624:SF1">
    <property type="entry name" value="ALKYLGLYCEROL MONOOXYGENASE"/>
    <property type="match status" value="1"/>
</dbReference>
<feature type="transmembrane region" description="Helical" evidence="8">
    <location>
        <begin position="74"/>
        <end position="94"/>
    </location>
</feature>
<evidence type="ECO:0000259" key="9">
    <source>
        <dbReference type="Pfam" id="PF04116"/>
    </source>
</evidence>
<gene>
    <name evidence="11" type="ORF">A3770_03p23730</name>
    <name evidence="10" type="ORF">CPRI1469_LOCUS8498</name>
</gene>
<feature type="transmembrane region" description="Helical" evidence="8">
    <location>
        <begin position="471"/>
        <end position="490"/>
    </location>
</feature>
<evidence type="ECO:0000313" key="11">
    <source>
        <dbReference type="EMBL" id="QDZ19855.1"/>
    </source>
</evidence>
<dbReference type="GO" id="GO:0050479">
    <property type="term" value="F:glyceryl-ether monooxygenase activity"/>
    <property type="evidence" value="ECO:0007669"/>
    <property type="project" value="TreeGrafter"/>
</dbReference>
<dbReference type="GO" id="GO:0016020">
    <property type="term" value="C:membrane"/>
    <property type="evidence" value="ECO:0007669"/>
    <property type="project" value="GOC"/>
</dbReference>
<dbReference type="AlphaFoldDB" id="A0A5B8MJJ6"/>
<dbReference type="Pfam" id="PF04116">
    <property type="entry name" value="FA_hydroxylase"/>
    <property type="match status" value="1"/>
</dbReference>
<dbReference type="GO" id="GO:0008610">
    <property type="term" value="P:lipid biosynthetic process"/>
    <property type="evidence" value="ECO:0007669"/>
    <property type="project" value="InterPro"/>
</dbReference>
<dbReference type="OrthoDB" id="6354873at2759"/>
<evidence type="ECO:0000313" key="10">
    <source>
        <dbReference type="EMBL" id="CAD9719632.1"/>
    </source>
</evidence>
<keyword evidence="12" id="KW-1185">Reference proteome</keyword>
<organism evidence="11 12">
    <name type="scientific">Chloropicon primus</name>
    <dbReference type="NCBI Taxonomy" id="1764295"/>
    <lineage>
        <taxon>Eukaryota</taxon>
        <taxon>Viridiplantae</taxon>
        <taxon>Chlorophyta</taxon>
        <taxon>Chloropicophyceae</taxon>
        <taxon>Chloropicales</taxon>
        <taxon>Chloropicaceae</taxon>
        <taxon>Chloropicon</taxon>
    </lineage>
</organism>
<name>A0A5B8MJJ6_9CHLO</name>
<sequence length="504" mass="56725">MVTASVSTVTEHIIHAKGRKTGSGGATMLEAKKAIFGSTDLLIKKKDELAEKAMIAAVLVAIQLLLLIQKVTGLGPLFAAMPIFVFLIACEFVIQRVSRYHSVGAGYTAAGMICSVSAGVIQQIGAVLVKKVVLNMGTMPYEYLFRKFGAPVGGDVGQAALALVFQDMGYYWAHRCYHQVQLGWMFHAIHHNNDHYNFAVALRQSWGNNMTSWVFYLPLAFFISPEALRWAAEWNLIYQFWVHTCLVRRTPDWFEYVFSTPSHHRVHHDRRLHKNFGGIFILWDRWFGTFLSEVSLGEDEVAQGGDYTRLDDGEEVSVFGTMLNQENYFTDLWQMQHPMETLKSLRRAKGITRKLKTAIQGAGFYSAVHKDRGIMPRTSVPAHRRIRFASRLPVLGSIYALVHFHIAVLSFIMVSVNPDTLKHSFLGVCSCYLPVVTCLCSLAFVNDGVQFAPYAEAMRCIWTTFANDPGLAYYFYLFSSLLIAFNPDFLRATKVVNSLKAKAI</sequence>
<evidence type="ECO:0000256" key="8">
    <source>
        <dbReference type="SAM" id="Phobius"/>
    </source>
</evidence>
<dbReference type="EMBL" id="HBHL01012923">
    <property type="protein sequence ID" value="CAD9719632.1"/>
    <property type="molecule type" value="Transcribed_RNA"/>
</dbReference>
<keyword evidence="4 8" id="KW-1133">Transmembrane helix</keyword>
<dbReference type="STRING" id="1764295.A0A5B8MJJ6"/>
<reference evidence="10" key="2">
    <citation type="submission" date="2021-01" db="EMBL/GenBank/DDBJ databases">
        <authorList>
            <person name="Corre E."/>
            <person name="Pelletier E."/>
            <person name="Niang G."/>
            <person name="Scheremetjew M."/>
            <person name="Finn R."/>
            <person name="Kale V."/>
            <person name="Holt S."/>
            <person name="Cochrane G."/>
            <person name="Meng A."/>
            <person name="Brown T."/>
            <person name="Cohen L."/>
        </authorList>
    </citation>
    <scope>NUCLEOTIDE SEQUENCE</scope>
    <source>
        <strain evidence="10">CCMP1205</strain>
    </source>
</reference>
<protein>
    <submittedName>
        <fullName evidence="11">Fatty acid hydroxylase</fullName>
    </submittedName>
</protein>
<evidence type="ECO:0000256" key="1">
    <source>
        <dbReference type="ARBA" id="ARBA00004127"/>
    </source>
</evidence>